<feature type="coiled-coil region" evidence="1">
    <location>
        <begin position="3"/>
        <end position="37"/>
    </location>
</feature>
<keyword evidence="1" id="KW-0175">Coiled coil</keyword>
<comment type="caution">
    <text evidence="4">The sequence shown here is derived from an EMBL/GenBank/DDBJ whole genome shotgun (WGS) entry which is preliminary data.</text>
</comment>
<reference evidence="4" key="1">
    <citation type="submission" date="2021-02" db="EMBL/GenBank/DDBJ databases">
        <authorList>
            <person name="Nowell W R."/>
        </authorList>
    </citation>
    <scope>NUCLEOTIDE SEQUENCE</scope>
</reference>
<feature type="transmembrane region" description="Helical" evidence="3">
    <location>
        <begin position="71"/>
        <end position="89"/>
    </location>
</feature>
<evidence type="ECO:0000256" key="1">
    <source>
        <dbReference type="SAM" id="Coils"/>
    </source>
</evidence>
<evidence type="ECO:0000313" key="5">
    <source>
        <dbReference type="Proteomes" id="UP000663824"/>
    </source>
</evidence>
<keyword evidence="3" id="KW-0472">Membrane</keyword>
<name>A0A816SX89_9BILA</name>
<evidence type="ECO:0000256" key="2">
    <source>
        <dbReference type="SAM" id="MobiDB-lite"/>
    </source>
</evidence>
<protein>
    <submittedName>
        <fullName evidence="4">Uncharacterized protein</fullName>
    </submittedName>
</protein>
<proteinExistence type="predicted"/>
<keyword evidence="3" id="KW-1133">Transmembrane helix</keyword>
<sequence length="176" mass="20301">MIVNKIQNKNQGLIDTLVNHNNQLKQIENKFEFITNNFANSSHVKEIVEKTKEIGNHAYGSPRPHKSWRELLLLLIAGSAVVLILVKIYKKFALPRVKYFIRKIDRSNSTRASSISEQVEMRRQSNKNKNKLDNKTMVTDSQLKDQLVRIHSMMRTINENMPKIKGPFRAEQTGGS</sequence>
<dbReference type="EMBL" id="CAJNRE010010575">
    <property type="protein sequence ID" value="CAF2092309.1"/>
    <property type="molecule type" value="Genomic_DNA"/>
</dbReference>
<feature type="region of interest" description="Disordered" evidence="2">
    <location>
        <begin position="111"/>
        <end position="133"/>
    </location>
</feature>
<accession>A0A816SX89</accession>
<organism evidence="4 5">
    <name type="scientific">Rotaria magnacalcarata</name>
    <dbReference type="NCBI Taxonomy" id="392030"/>
    <lineage>
        <taxon>Eukaryota</taxon>
        <taxon>Metazoa</taxon>
        <taxon>Spiralia</taxon>
        <taxon>Gnathifera</taxon>
        <taxon>Rotifera</taxon>
        <taxon>Eurotatoria</taxon>
        <taxon>Bdelloidea</taxon>
        <taxon>Philodinida</taxon>
        <taxon>Philodinidae</taxon>
        <taxon>Rotaria</taxon>
    </lineage>
</organism>
<dbReference type="AlphaFoldDB" id="A0A816SX89"/>
<dbReference type="Proteomes" id="UP000663824">
    <property type="component" value="Unassembled WGS sequence"/>
</dbReference>
<gene>
    <name evidence="4" type="ORF">MBJ925_LOCUS20632</name>
</gene>
<keyword evidence="3" id="KW-0812">Transmembrane</keyword>
<evidence type="ECO:0000256" key="3">
    <source>
        <dbReference type="SAM" id="Phobius"/>
    </source>
</evidence>
<evidence type="ECO:0000313" key="4">
    <source>
        <dbReference type="EMBL" id="CAF2092309.1"/>
    </source>
</evidence>